<sequence>MEALMGQVLGSDPDQLDGLGRAFADAADQLDAIRADVGHTVGFGPWEGVDADEFRSQWHSQLAVSLGSAASALRDRGGWLLAQADQQRIASGTAGLDVRSWPAGQPGAEWLAAVGGLAGGARSLLDAVATGKYPIDVFDAMRNGYLGDRLHDAAKGVARFADEVVGSTPLRIAGELFQKFSVPVDGAAAVADTGDFLHGAVTDPRSLETFDDGVGAALGIAGATLGVAGLVAVGTAAAPVIAVGGLVVGGVGLAWEHLVPQEWKQDLHDDLLGAVDGAGELVGDVVDVVSDGAKAAADVISGGVRSLLGKF</sequence>
<dbReference type="Proteomes" id="UP001225605">
    <property type="component" value="Unassembled WGS sequence"/>
</dbReference>
<keyword evidence="2" id="KW-1185">Reference proteome</keyword>
<comment type="caution">
    <text evidence="1">The sequence shown here is derived from an EMBL/GenBank/DDBJ whole genome shotgun (WGS) entry which is preliminary data.</text>
</comment>
<evidence type="ECO:0000313" key="1">
    <source>
        <dbReference type="EMBL" id="MDQ2587284.1"/>
    </source>
</evidence>
<proteinExistence type="predicted"/>
<name>A0ABU0X9H1_9PSEU</name>
<gene>
    <name evidence="1" type="ORF">CKY47_25525</name>
</gene>
<dbReference type="EMBL" id="NSDM01000012">
    <property type="protein sequence ID" value="MDQ2587284.1"/>
    <property type="molecule type" value="Genomic_DNA"/>
</dbReference>
<evidence type="ECO:0000313" key="2">
    <source>
        <dbReference type="Proteomes" id="UP001225605"/>
    </source>
</evidence>
<protein>
    <recommendedName>
        <fullName evidence="3">WXG100 family type VII secretion target</fullName>
    </recommendedName>
</protein>
<organism evidence="1 2">
    <name type="scientific">Saccharothrix yanglingensis</name>
    <dbReference type="NCBI Taxonomy" id="659496"/>
    <lineage>
        <taxon>Bacteria</taxon>
        <taxon>Bacillati</taxon>
        <taxon>Actinomycetota</taxon>
        <taxon>Actinomycetes</taxon>
        <taxon>Pseudonocardiales</taxon>
        <taxon>Pseudonocardiaceae</taxon>
        <taxon>Saccharothrix</taxon>
    </lineage>
</organism>
<reference evidence="1 2" key="1">
    <citation type="submission" date="2017-06" db="EMBL/GenBank/DDBJ databases">
        <title>Cultured bacterium strain Saccharothrix yanglingensis Hhs.015.</title>
        <authorList>
            <person name="Xia Y."/>
        </authorList>
    </citation>
    <scope>NUCLEOTIDE SEQUENCE [LARGE SCALE GENOMIC DNA]</scope>
    <source>
        <strain evidence="1 2">Hhs.015</strain>
    </source>
</reference>
<accession>A0ABU0X9H1</accession>
<evidence type="ECO:0008006" key="3">
    <source>
        <dbReference type="Google" id="ProtNLM"/>
    </source>
</evidence>